<accession>A0A0M0J9T5</accession>
<comment type="caution">
    <text evidence="1">The sequence shown here is derived from an EMBL/GenBank/DDBJ whole genome shotgun (WGS) entry which is preliminary data.</text>
</comment>
<gene>
    <name evidence="1" type="ORF">Ctob_003256</name>
</gene>
<proteinExistence type="predicted"/>
<evidence type="ECO:0000313" key="2">
    <source>
        <dbReference type="Proteomes" id="UP000037460"/>
    </source>
</evidence>
<dbReference type="AlphaFoldDB" id="A0A0M0J9T5"/>
<dbReference type="Proteomes" id="UP000037460">
    <property type="component" value="Unassembled WGS sequence"/>
</dbReference>
<organism evidence="1 2">
    <name type="scientific">Chrysochromulina tobinii</name>
    <dbReference type="NCBI Taxonomy" id="1460289"/>
    <lineage>
        <taxon>Eukaryota</taxon>
        <taxon>Haptista</taxon>
        <taxon>Haptophyta</taxon>
        <taxon>Prymnesiophyceae</taxon>
        <taxon>Prymnesiales</taxon>
        <taxon>Chrysochromulinaceae</taxon>
        <taxon>Chrysochromulina</taxon>
    </lineage>
</organism>
<reference evidence="2" key="1">
    <citation type="journal article" date="2015" name="PLoS Genet.">
        <title>Genome Sequence and Transcriptome Analyses of Chrysochromulina tobin: Metabolic Tools for Enhanced Algal Fitness in the Prominent Order Prymnesiales (Haptophyceae).</title>
        <authorList>
            <person name="Hovde B.T."/>
            <person name="Deodato C.R."/>
            <person name="Hunsperger H.M."/>
            <person name="Ryken S.A."/>
            <person name="Yost W."/>
            <person name="Jha R.K."/>
            <person name="Patterson J."/>
            <person name="Monnat R.J. Jr."/>
            <person name="Barlow S.B."/>
            <person name="Starkenburg S.R."/>
            <person name="Cattolico R.A."/>
        </authorList>
    </citation>
    <scope>NUCLEOTIDE SEQUENCE</scope>
    <source>
        <strain evidence="2">CCMP291</strain>
    </source>
</reference>
<evidence type="ECO:0000313" key="1">
    <source>
        <dbReference type="EMBL" id="KOO22953.1"/>
    </source>
</evidence>
<name>A0A0M0J9T5_9EUKA</name>
<sequence>MAQKPAVLWQPVGSYAIYLAEVEQPGDAAVRGISDVLARLPTGEPLPLRRSIPTQEDGNLTVDGAQYDARAATLAVGRSVLDEHGGGPLLLSRFANMLYERLPTSREVLKKSGGAAAWCEEQGIHMASGSPDESRAETIWLAKADALEVDALMWLPWMLLQSRRNYEDPIPLRNRLDVRIHPYFARWVLRSRGVEKIVAGDLVRRHFDRVNGIECSDLSVGSGGLARVITPFMKPPAKVRDNGRAM</sequence>
<keyword evidence="2" id="KW-1185">Reference proteome</keyword>
<protein>
    <submittedName>
        <fullName evidence="1">Uncharacterized protein</fullName>
    </submittedName>
</protein>
<dbReference type="EMBL" id="JWZX01003235">
    <property type="protein sequence ID" value="KOO22953.1"/>
    <property type="molecule type" value="Genomic_DNA"/>
</dbReference>